<dbReference type="PANTHER" id="PTHR48106:SF13">
    <property type="entry name" value="QUINONE OXIDOREDUCTASE-RELATED"/>
    <property type="match status" value="1"/>
</dbReference>
<dbReference type="InterPro" id="IPR036291">
    <property type="entry name" value="NAD(P)-bd_dom_sf"/>
</dbReference>
<protein>
    <submittedName>
        <fullName evidence="5">Quinone oxidoreductase</fullName>
    </submittedName>
</protein>
<dbReference type="Gene3D" id="3.40.50.720">
    <property type="entry name" value="NAD(P)-binding Rossmann-like Domain"/>
    <property type="match status" value="1"/>
</dbReference>
<dbReference type="SMART" id="SM00829">
    <property type="entry name" value="PKS_ER"/>
    <property type="match status" value="1"/>
</dbReference>
<dbReference type="InterPro" id="IPR047618">
    <property type="entry name" value="QOR-like"/>
</dbReference>
<evidence type="ECO:0000256" key="2">
    <source>
        <dbReference type="ARBA" id="ARBA00023002"/>
    </source>
</evidence>
<proteinExistence type="predicted"/>
<feature type="domain" description="Enoyl reductase (ER)" evidence="4">
    <location>
        <begin position="7"/>
        <end position="318"/>
    </location>
</feature>
<dbReference type="SUPFAM" id="SSF50129">
    <property type="entry name" value="GroES-like"/>
    <property type="match status" value="1"/>
</dbReference>
<keyword evidence="2" id="KW-0560">Oxidoreductase</keyword>
<dbReference type="InterPro" id="IPR011032">
    <property type="entry name" value="GroES-like_sf"/>
</dbReference>
<evidence type="ECO:0000313" key="5">
    <source>
        <dbReference type="EMBL" id="MBF5052741.1"/>
    </source>
</evidence>
<evidence type="ECO:0000259" key="4">
    <source>
        <dbReference type="SMART" id="SM00829"/>
    </source>
</evidence>
<keyword evidence="6" id="KW-1185">Reference proteome</keyword>
<organism evidence="5 6">
    <name type="scientific">Alloalcanivorax venustensis ISO4</name>
    <dbReference type="NCBI Taxonomy" id="1177184"/>
    <lineage>
        <taxon>Bacteria</taxon>
        <taxon>Pseudomonadati</taxon>
        <taxon>Pseudomonadota</taxon>
        <taxon>Gammaproteobacteria</taxon>
        <taxon>Oceanospirillales</taxon>
        <taxon>Alcanivoracaceae</taxon>
        <taxon>Alloalcanivorax</taxon>
    </lineage>
</organism>
<evidence type="ECO:0000256" key="3">
    <source>
        <dbReference type="SAM" id="MobiDB-lite"/>
    </source>
</evidence>
<reference evidence="5 6" key="1">
    <citation type="submission" date="2012-09" db="EMBL/GenBank/DDBJ databases">
        <title>Genome Sequence of alkane-degrading Bacterium Alcanivorax venustensis ISO4.</title>
        <authorList>
            <person name="Lai Q."/>
            <person name="Shao Z."/>
        </authorList>
    </citation>
    <scope>NUCLEOTIDE SEQUENCE [LARGE SCALE GENOMIC DNA]</scope>
    <source>
        <strain evidence="5 6">ISO4</strain>
    </source>
</reference>
<dbReference type="Pfam" id="PF08240">
    <property type="entry name" value="ADH_N"/>
    <property type="match status" value="1"/>
</dbReference>
<dbReference type="Proteomes" id="UP000644441">
    <property type="component" value="Unassembled WGS sequence"/>
</dbReference>
<dbReference type="PANTHER" id="PTHR48106">
    <property type="entry name" value="QUINONE OXIDOREDUCTASE PIG3-RELATED"/>
    <property type="match status" value="1"/>
</dbReference>
<evidence type="ECO:0000256" key="1">
    <source>
        <dbReference type="ARBA" id="ARBA00022857"/>
    </source>
</evidence>
<dbReference type="InterPro" id="IPR020843">
    <property type="entry name" value="ER"/>
</dbReference>
<dbReference type="InterPro" id="IPR013149">
    <property type="entry name" value="ADH-like_C"/>
</dbReference>
<dbReference type="Gene3D" id="3.90.180.10">
    <property type="entry name" value="Medium-chain alcohol dehydrogenases, catalytic domain"/>
    <property type="match status" value="1"/>
</dbReference>
<dbReference type="Pfam" id="PF00107">
    <property type="entry name" value="ADH_zinc_N"/>
    <property type="match status" value="1"/>
</dbReference>
<dbReference type="EMBL" id="ARXR01000008">
    <property type="protein sequence ID" value="MBF5052741.1"/>
    <property type="molecule type" value="Genomic_DNA"/>
</dbReference>
<keyword evidence="1" id="KW-0521">NADP</keyword>
<gene>
    <name evidence="5" type="ORF">ISO4_01343</name>
</gene>
<feature type="region of interest" description="Disordered" evidence="3">
    <location>
        <begin position="1"/>
        <end position="24"/>
    </location>
</feature>
<dbReference type="CDD" id="cd05286">
    <property type="entry name" value="QOR2"/>
    <property type="match status" value="1"/>
</dbReference>
<name>A0ABS0AF10_9GAMM</name>
<sequence length="320" mass="34057">MIMHEAGGPQVLRPETVTVGEPGPGQVRLKQTAIGVNFHDIYVRSGLYQTLTLPGIPGLEAAGVVEAVGEGVTAFAAGDRVAYTSGNYGAYADQRLIDAGRLVRLPDDIDDVLVAGMMVRGLTARILLTDVFPVREGSVILVQAAAGGVGQLLCQWARHLGATVIGTVGSQDKAERARRHGCHHVILYREQNVVDTVKQLTDGRGVDVAYDSVGKDTFYDSLACLAPRGHLVNFGQSSGPVEPLAMPRLAAGSFTVVRPMLGHYTADPADRDAAADAFFQALRDGILTPDDPVRYALQDVGQAHDDMEARRTHGAVVLMP</sequence>
<accession>A0ABS0AF10</accession>
<evidence type="ECO:0000313" key="6">
    <source>
        <dbReference type="Proteomes" id="UP000644441"/>
    </source>
</evidence>
<comment type="caution">
    <text evidence="5">The sequence shown here is derived from an EMBL/GenBank/DDBJ whole genome shotgun (WGS) entry which is preliminary data.</text>
</comment>
<dbReference type="SUPFAM" id="SSF51735">
    <property type="entry name" value="NAD(P)-binding Rossmann-fold domains"/>
    <property type="match status" value="1"/>
</dbReference>
<dbReference type="InterPro" id="IPR013154">
    <property type="entry name" value="ADH-like_N"/>
</dbReference>